<feature type="compositionally biased region" description="Basic and acidic residues" evidence="1">
    <location>
        <begin position="1"/>
        <end position="27"/>
    </location>
</feature>
<protein>
    <submittedName>
        <fullName evidence="2">Uncharacterized protein</fullName>
    </submittedName>
</protein>
<evidence type="ECO:0000313" key="2">
    <source>
        <dbReference type="EMBL" id="RAL68629.1"/>
    </source>
</evidence>
<feature type="compositionally biased region" description="Basic and acidic residues" evidence="1">
    <location>
        <begin position="45"/>
        <end position="58"/>
    </location>
</feature>
<dbReference type="Proteomes" id="UP000249056">
    <property type="component" value="Unassembled WGS sequence"/>
</dbReference>
<sequence>MGKERERAHEENGGENTKDDRERETTRKKTHTHTHKRKHGRYQLPRRDEARRDGRYDARNTNGASDDVEDGPCSMTQRVERVYDTIRYAMRGTWAFTFEWGVDVKFTSHLKQQGEMSSQTGRRMRCVILRKEGR</sequence>
<organism evidence="2 3">
    <name type="scientific">Monilinia fructigena</name>
    <dbReference type="NCBI Taxonomy" id="38457"/>
    <lineage>
        <taxon>Eukaryota</taxon>
        <taxon>Fungi</taxon>
        <taxon>Dikarya</taxon>
        <taxon>Ascomycota</taxon>
        <taxon>Pezizomycotina</taxon>
        <taxon>Leotiomycetes</taxon>
        <taxon>Helotiales</taxon>
        <taxon>Sclerotiniaceae</taxon>
        <taxon>Monilinia</taxon>
    </lineage>
</organism>
<feature type="compositionally biased region" description="Basic residues" evidence="1">
    <location>
        <begin position="28"/>
        <end position="41"/>
    </location>
</feature>
<comment type="caution">
    <text evidence="2">The sequence shown here is derived from an EMBL/GenBank/DDBJ whole genome shotgun (WGS) entry which is preliminary data.</text>
</comment>
<keyword evidence="3" id="KW-1185">Reference proteome</keyword>
<evidence type="ECO:0000256" key="1">
    <source>
        <dbReference type="SAM" id="MobiDB-lite"/>
    </source>
</evidence>
<feature type="region of interest" description="Disordered" evidence="1">
    <location>
        <begin position="1"/>
        <end position="73"/>
    </location>
</feature>
<dbReference type="EMBL" id="QKRW01000001">
    <property type="protein sequence ID" value="RAL68629.1"/>
    <property type="molecule type" value="Genomic_DNA"/>
</dbReference>
<reference evidence="2 3" key="1">
    <citation type="submission" date="2018-06" db="EMBL/GenBank/DDBJ databases">
        <title>Genome Sequence of the Brown Rot Fungal Pathogen Monilinia fructigena.</title>
        <authorList>
            <person name="Landi L."/>
            <person name="De Miccolis Angelini R.M."/>
            <person name="Pollastro S."/>
            <person name="Abate D."/>
            <person name="Faretra F."/>
            <person name="Romanazzi G."/>
        </authorList>
    </citation>
    <scope>NUCLEOTIDE SEQUENCE [LARGE SCALE GENOMIC DNA]</scope>
    <source>
        <strain evidence="2 3">Mfrg269</strain>
    </source>
</reference>
<dbReference type="AlphaFoldDB" id="A0A395JD07"/>
<proteinExistence type="predicted"/>
<accession>A0A395JD07</accession>
<gene>
    <name evidence="2" type="ORF">DID88_007342</name>
</gene>
<name>A0A395JD07_9HELO</name>
<evidence type="ECO:0000313" key="3">
    <source>
        <dbReference type="Proteomes" id="UP000249056"/>
    </source>
</evidence>